<dbReference type="PANTHER" id="PTHR12521">
    <property type="entry name" value="PROTEIN C6ORF130"/>
    <property type="match status" value="1"/>
</dbReference>
<comment type="caution">
    <text evidence="3">The sequence shown here is derived from an EMBL/GenBank/DDBJ whole genome shotgun (WGS) entry which is preliminary data.</text>
</comment>
<dbReference type="PANTHER" id="PTHR12521:SF0">
    <property type="entry name" value="ADP-RIBOSE GLYCOHYDROLASE OARD1"/>
    <property type="match status" value="1"/>
</dbReference>
<evidence type="ECO:0000259" key="2">
    <source>
        <dbReference type="PROSITE" id="PS51154"/>
    </source>
</evidence>
<sequence>MIKEVTGDILLSKAQLLAHGISPQDPFDSGLALALRERWPSLVKDFRHHTRSKSIEPGEIWPWVGVQAEGGTRRIVNLVTQGTIGQGPAAKPGKASLEHVRHALQSLAKYVKQENIQSLALPRLATGVGGLEWSDVRPLIEQYLGDLGIPVVVYATYRKGEQADEGL</sequence>
<evidence type="ECO:0000313" key="3">
    <source>
        <dbReference type="EMBL" id="KKW67641.1"/>
    </source>
</evidence>
<dbReference type="SUPFAM" id="SSF52949">
    <property type="entry name" value="Macro domain-like"/>
    <property type="match status" value="1"/>
</dbReference>
<dbReference type="AlphaFoldDB" id="A0A0U1PYU6"/>
<comment type="catalytic activity">
    <reaction evidence="1">
        <text>an N-(ADP-alpha-D-ribosyl)-thymidine in DNA + H2O = a thymidine in DNA + ADP-D-ribose</text>
        <dbReference type="Rhea" id="RHEA:71655"/>
        <dbReference type="Rhea" id="RHEA-COMP:13556"/>
        <dbReference type="Rhea" id="RHEA-COMP:18051"/>
        <dbReference type="ChEBI" id="CHEBI:15377"/>
        <dbReference type="ChEBI" id="CHEBI:57967"/>
        <dbReference type="ChEBI" id="CHEBI:137386"/>
        <dbReference type="ChEBI" id="CHEBI:191199"/>
    </reaction>
    <physiologicalReaction direction="left-to-right" evidence="1">
        <dbReference type="Rhea" id="RHEA:71656"/>
    </physiologicalReaction>
</comment>
<keyword evidence="4" id="KW-1185">Reference proteome</keyword>
<dbReference type="RefSeq" id="WP_046742111.1">
    <property type="nucleotide sequence ID" value="NZ_LBNQ01000026.1"/>
</dbReference>
<dbReference type="EMBL" id="LBNQ01000026">
    <property type="protein sequence ID" value="KKW67641.1"/>
    <property type="molecule type" value="Genomic_DNA"/>
</dbReference>
<dbReference type="Gene3D" id="3.40.220.10">
    <property type="entry name" value="Leucine Aminopeptidase, subunit E, domain 1"/>
    <property type="match status" value="1"/>
</dbReference>
<dbReference type="PATRIC" id="fig|1610491.3.peg.2034"/>
<dbReference type="InterPro" id="IPR002589">
    <property type="entry name" value="Macro_dom"/>
</dbReference>
<organism evidence="3 4">
    <name type="scientific">Lampropedia cohaerens</name>
    <dbReference type="NCBI Taxonomy" id="1610491"/>
    <lineage>
        <taxon>Bacteria</taxon>
        <taxon>Pseudomonadati</taxon>
        <taxon>Pseudomonadota</taxon>
        <taxon>Betaproteobacteria</taxon>
        <taxon>Burkholderiales</taxon>
        <taxon>Comamonadaceae</taxon>
        <taxon>Lampropedia</taxon>
    </lineage>
</organism>
<dbReference type="CDD" id="cd02901">
    <property type="entry name" value="Macro_Poa1p-like"/>
    <property type="match status" value="1"/>
</dbReference>
<proteinExistence type="predicted"/>
<reference evidence="3 4" key="1">
    <citation type="submission" date="2015-05" db="EMBL/GenBank/DDBJ databases">
        <title>Draft genome sequence of Lampropedia sp. CT6, isolated from the microbial mat of a hot water spring, located at Manikaran, India.</title>
        <authorList>
            <person name="Tripathi C."/>
            <person name="Rani P."/>
            <person name="Mahato N.K."/>
            <person name="Lal R."/>
        </authorList>
    </citation>
    <scope>NUCLEOTIDE SEQUENCE [LARGE SCALE GENOMIC DNA]</scope>
    <source>
        <strain evidence="3 4">CT6</strain>
    </source>
</reference>
<evidence type="ECO:0000313" key="4">
    <source>
        <dbReference type="Proteomes" id="UP000050580"/>
    </source>
</evidence>
<evidence type="ECO:0000256" key="1">
    <source>
        <dbReference type="ARBA" id="ARBA00035885"/>
    </source>
</evidence>
<dbReference type="STRING" id="1610491.AAV94_09565"/>
<dbReference type="Pfam" id="PF01661">
    <property type="entry name" value="Macro"/>
    <property type="match status" value="1"/>
</dbReference>
<dbReference type="GO" id="GO:0140291">
    <property type="term" value="P:peptidyl-glutamate ADP-deribosylation"/>
    <property type="evidence" value="ECO:0007669"/>
    <property type="project" value="TreeGrafter"/>
</dbReference>
<name>A0A0U1PYU6_9BURK</name>
<protein>
    <submittedName>
        <fullName evidence="3">Appr-1-p processing protein</fullName>
    </submittedName>
</protein>
<dbReference type="PROSITE" id="PS51154">
    <property type="entry name" value="MACRO"/>
    <property type="match status" value="1"/>
</dbReference>
<dbReference type="InterPro" id="IPR043472">
    <property type="entry name" value="Macro_dom-like"/>
</dbReference>
<dbReference type="InterPro" id="IPR050892">
    <property type="entry name" value="ADP-ribose_metab_enzymes"/>
</dbReference>
<accession>A0A0U1PYU6</accession>
<dbReference type="SMART" id="SM00506">
    <property type="entry name" value="A1pp"/>
    <property type="match status" value="1"/>
</dbReference>
<gene>
    <name evidence="3" type="ORF">AAV94_09565</name>
</gene>
<dbReference type="Proteomes" id="UP000050580">
    <property type="component" value="Unassembled WGS sequence"/>
</dbReference>
<dbReference type="OrthoDB" id="9780211at2"/>
<feature type="domain" description="Macro" evidence="2">
    <location>
        <begin position="1"/>
        <end position="167"/>
    </location>
</feature>